<proteinExistence type="inferred from homology"/>
<evidence type="ECO:0000256" key="2">
    <source>
        <dbReference type="ARBA" id="ARBA00022747"/>
    </source>
</evidence>
<dbReference type="AlphaFoldDB" id="A0A0F5QJD0"/>
<dbReference type="PRINTS" id="PR00507">
    <property type="entry name" value="N12N6MTFRASE"/>
</dbReference>
<dbReference type="STRING" id="1293439.WH87_01495"/>
<dbReference type="GO" id="GO:0004519">
    <property type="term" value="F:endonuclease activity"/>
    <property type="evidence" value="ECO:0007669"/>
    <property type="project" value="UniProtKB-KW"/>
</dbReference>
<dbReference type="Gene3D" id="3.40.50.150">
    <property type="entry name" value="Vaccinia Virus protein VP39"/>
    <property type="match status" value="1"/>
</dbReference>
<dbReference type="PANTHER" id="PTHR42998">
    <property type="entry name" value="TYPE I RESTRICTION ENZYME HINDVIIP M PROTEIN-RELATED"/>
    <property type="match status" value="1"/>
</dbReference>
<evidence type="ECO:0000259" key="3">
    <source>
        <dbReference type="Pfam" id="PF02384"/>
    </source>
</evidence>
<name>A0A0F5QJD0_9HYPH</name>
<dbReference type="InterPro" id="IPR029063">
    <property type="entry name" value="SAM-dependent_MTases_sf"/>
</dbReference>
<dbReference type="GO" id="GO:0009307">
    <property type="term" value="P:DNA restriction-modification system"/>
    <property type="evidence" value="ECO:0007669"/>
    <property type="project" value="UniProtKB-KW"/>
</dbReference>
<comment type="similarity">
    <text evidence="1">Belongs to the N(4)/N(6)-methyltransferase family.</text>
</comment>
<keyword evidence="4" id="KW-0378">Hydrolase</keyword>
<dbReference type="PATRIC" id="fig|1293439.3.peg.2663"/>
<evidence type="ECO:0000313" key="4">
    <source>
        <dbReference type="EMBL" id="KKC41092.1"/>
    </source>
</evidence>
<keyword evidence="5" id="KW-1185">Reference proteome</keyword>
<comment type="caution">
    <text evidence="4">The sequence shown here is derived from an EMBL/GenBank/DDBJ whole genome shotgun (WGS) entry which is preliminary data.</text>
</comment>
<sequence length="717" mass="81812">MTKFAECRAEFDTAYKGVTHLPKSLVPVRGEYVENIAIRNAAGEPLEEYYKWQFVYSLLHSGLFNKDYVGVEVWFPKGSASSKALQVDLVIFDDARWIDRYRTYRKSGAIEDLQWLRDHMIAVCEFKRSEKGIEKIYQSQLKPAMKEKEPTDSFILGMYYDDGRLYLFQRKNGYCIRLDAAKNLKGEKSAVGDLSLHLPDPYVLLPDMAHLLSLAGQPTANDRSKRAVSDLDLITSISHAHIQSALSHVLRTLDRVGLVNQRGYSLIISALALKIFDEHETDRNASRPLQFFVGDDEDRFSKLSEPGIRNWIDRIKTLEEGARQRYPRIFSSSSIQWTNESQVRAALAVCHAFQDYSFVRSRTSDLYQLVFYNFANQFKRDEAAQFLTPLPVIKFLVSIVNPREGQTVFDPCCGIGDFLSLSYVNSQIPDPSKKLSDQNLFGVDLDESMITLATLNMLLNGDGEARLFHKPGTGSIDWKVAAASAGEPAKLVQLDPAQHMQGKWDEWHDQTELMKFDVVLTNPPFGEDRAFRPQNETERGLAGLYETWGMPGTKEGLDLGILFLENAYRVLDDYGRVGFILSNSIASVSKWRDVRTWFSQKMRLVAIFDLPANVFAETGVNTSVLVAYKPPEAELKRLQKDGYSVFCRDIKKVGYERRTRQRNVFFNPIYRLNPVSFEVEIDLDGNPALDEEFSQIVRDFRNWALGQEEALSRVFVQ</sequence>
<dbReference type="RefSeq" id="WP_046140186.1">
    <property type="nucleotide sequence ID" value="NZ_LANJ01000004.1"/>
</dbReference>
<feature type="domain" description="DNA methylase adenine-specific" evidence="3">
    <location>
        <begin position="364"/>
        <end position="632"/>
    </location>
</feature>
<accession>A0A0F5QJD0</accession>
<dbReference type="SUPFAM" id="SSF53335">
    <property type="entry name" value="S-adenosyl-L-methionine-dependent methyltransferases"/>
    <property type="match status" value="1"/>
</dbReference>
<dbReference type="InterPro" id="IPR052916">
    <property type="entry name" value="Type-I_RE_MTase_Subunit"/>
</dbReference>
<evidence type="ECO:0000256" key="1">
    <source>
        <dbReference type="ARBA" id="ARBA00006594"/>
    </source>
</evidence>
<dbReference type="GO" id="GO:0032259">
    <property type="term" value="P:methylation"/>
    <property type="evidence" value="ECO:0007669"/>
    <property type="project" value="InterPro"/>
</dbReference>
<organism evidence="4 5">
    <name type="scientific">Devosia epidermidihirudinis</name>
    <dbReference type="NCBI Taxonomy" id="1293439"/>
    <lineage>
        <taxon>Bacteria</taxon>
        <taxon>Pseudomonadati</taxon>
        <taxon>Pseudomonadota</taxon>
        <taxon>Alphaproteobacteria</taxon>
        <taxon>Hyphomicrobiales</taxon>
        <taxon>Devosiaceae</taxon>
        <taxon>Devosia</taxon>
    </lineage>
</organism>
<keyword evidence="2" id="KW-0680">Restriction system</keyword>
<dbReference type="Pfam" id="PF02384">
    <property type="entry name" value="N6_Mtase"/>
    <property type="match status" value="1"/>
</dbReference>
<dbReference type="InterPro" id="IPR002052">
    <property type="entry name" value="DNA_methylase_N6_adenine_CS"/>
</dbReference>
<protein>
    <submittedName>
        <fullName evidence="4">Restriction endonuclease subunit M</fullName>
    </submittedName>
</protein>
<gene>
    <name evidence="4" type="ORF">WH87_01495</name>
</gene>
<evidence type="ECO:0000313" key="5">
    <source>
        <dbReference type="Proteomes" id="UP000033411"/>
    </source>
</evidence>
<dbReference type="EMBL" id="LANJ01000004">
    <property type="protein sequence ID" value="KKC41092.1"/>
    <property type="molecule type" value="Genomic_DNA"/>
</dbReference>
<keyword evidence="4" id="KW-0540">Nuclease</keyword>
<dbReference type="InterPro" id="IPR003356">
    <property type="entry name" value="DNA_methylase_A-5"/>
</dbReference>
<dbReference type="GO" id="GO:0008170">
    <property type="term" value="F:N-methyltransferase activity"/>
    <property type="evidence" value="ECO:0007669"/>
    <property type="project" value="InterPro"/>
</dbReference>
<reference evidence="4 5" key="1">
    <citation type="submission" date="2015-03" db="EMBL/GenBank/DDBJ databases">
        <authorList>
            <person name="Lepp D."/>
            <person name="Hassan Y.I."/>
            <person name="Li X.-Z."/>
            <person name="Zhou T."/>
        </authorList>
    </citation>
    <scope>NUCLEOTIDE SEQUENCE [LARGE SCALE GENOMIC DNA]</scope>
    <source>
        <strain evidence="4 5">E84</strain>
    </source>
</reference>
<keyword evidence="4" id="KW-0255">Endonuclease</keyword>
<dbReference type="PROSITE" id="PS00092">
    <property type="entry name" value="N6_MTASE"/>
    <property type="match status" value="1"/>
</dbReference>
<dbReference type="OrthoDB" id="9806213at2"/>
<dbReference type="PANTHER" id="PTHR42998:SF1">
    <property type="entry name" value="TYPE I RESTRICTION ENZYME HINDI METHYLASE SUBUNIT"/>
    <property type="match status" value="1"/>
</dbReference>
<dbReference type="GO" id="GO:0003677">
    <property type="term" value="F:DNA binding"/>
    <property type="evidence" value="ECO:0007669"/>
    <property type="project" value="InterPro"/>
</dbReference>
<dbReference type="Proteomes" id="UP000033411">
    <property type="component" value="Unassembled WGS sequence"/>
</dbReference>